<gene>
    <name evidence="7" type="ORF">JXQ802_LOCUS19498</name>
</gene>
<evidence type="ECO:0000256" key="4">
    <source>
        <dbReference type="ARBA" id="ARBA00067845"/>
    </source>
</evidence>
<dbReference type="InterPro" id="IPR000403">
    <property type="entry name" value="PI3/4_kinase_cat_dom"/>
</dbReference>
<dbReference type="FunFam" id="2.130.10.10:FF:000102">
    <property type="entry name" value="Actin-interacting protein 1"/>
    <property type="match status" value="1"/>
</dbReference>
<proteinExistence type="inferred from homology"/>
<evidence type="ECO:0000256" key="3">
    <source>
        <dbReference type="ARBA" id="ARBA00038366"/>
    </source>
</evidence>
<dbReference type="GO" id="GO:0030864">
    <property type="term" value="C:cortical actin cytoskeleton"/>
    <property type="evidence" value="ECO:0007669"/>
    <property type="project" value="TreeGrafter"/>
</dbReference>
<evidence type="ECO:0000256" key="1">
    <source>
        <dbReference type="ARBA" id="ARBA00022574"/>
    </source>
</evidence>
<protein>
    <recommendedName>
        <fullName evidence="4">Actin-interacting protein 1</fullName>
    </recommendedName>
</protein>
<dbReference type="PANTHER" id="PTHR19856">
    <property type="entry name" value="WD-REPEATCONTAINING PROTEIN WDR1"/>
    <property type="match status" value="1"/>
</dbReference>
<dbReference type="PROSITE" id="PS50082">
    <property type="entry name" value="WD_REPEATS_2"/>
    <property type="match status" value="4"/>
</dbReference>
<comment type="similarity">
    <text evidence="3">Belongs to the WD repeat AIP1 family.</text>
</comment>
<feature type="repeat" description="WD" evidence="5">
    <location>
        <begin position="537"/>
        <end position="578"/>
    </location>
</feature>
<dbReference type="GO" id="GO:0040011">
    <property type="term" value="P:locomotion"/>
    <property type="evidence" value="ECO:0007669"/>
    <property type="project" value="TreeGrafter"/>
</dbReference>
<evidence type="ECO:0000256" key="2">
    <source>
        <dbReference type="ARBA" id="ARBA00022737"/>
    </source>
</evidence>
<feature type="repeat" description="WD" evidence="5">
    <location>
        <begin position="668"/>
        <end position="709"/>
    </location>
</feature>
<evidence type="ECO:0000313" key="8">
    <source>
        <dbReference type="Proteomes" id="UP000663870"/>
    </source>
</evidence>
<organism evidence="7 8">
    <name type="scientific">Rotaria sordida</name>
    <dbReference type="NCBI Taxonomy" id="392033"/>
    <lineage>
        <taxon>Eukaryota</taxon>
        <taxon>Metazoa</taxon>
        <taxon>Spiralia</taxon>
        <taxon>Gnathifera</taxon>
        <taxon>Rotifera</taxon>
        <taxon>Eurotatoria</taxon>
        <taxon>Bdelloidea</taxon>
        <taxon>Philodinida</taxon>
        <taxon>Philodinidae</taxon>
        <taxon>Rotaria</taxon>
    </lineage>
</organism>
<dbReference type="FunFam" id="2.130.10.10:FF:000167">
    <property type="entry name" value="Actin-interacting protein 1"/>
    <property type="match status" value="1"/>
</dbReference>
<dbReference type="Gene3D" id="2.130.10.10">
    <property type="entry name" value="YVTN repeat-like/Quinoprotein amine dehydrogenase"/>
    <property type="match status" value="2"/>
</dbReference>
<name>A0A814PJZ6_9BILA</name>
<dbReference type="InterPro" id="IPR015943">
    <property type="entry name" value="WD40/YVTN_repeat-like_dom_sf"/>
</dbReference>
<comment type="caution">
    <text evidence="7">The sequence shown here is derived from an EMBL/GenBank/DDBJ whole genome shotgun (WGS) entry which is preliminary data.</text>
</comment>
<dbReference type="PANTHER" id="PTHR19856:SF0">
    <property type="entry name" value="WD REPEAT-CONTAINING PROTEIN 1"/>
    <property type="match status" value="1"/>
</dbReference>
<dbReference type="InterPro" id="IPR019775">
    <property type="entry name" value="WD40_repeat_CS"/>
</dbReference>
<feature type="domain" description="PI3K/PI4K catalytic" evidence="6">
    <location>
        <begin position="96"/>
        <end position="463"/>
    </location>
</feature>
<evidence type="ECO:0000259" key="6">
    <source>
        <dbReference type="PROSITE" id="PS50290"/>
    </source>
</evidence>
<sequence length="1087" mass="120959">MDNRISKRELFKNQILLTRMNSNTGEHPVTNVNSYTLPDVCIVTSENQPLLLPSTPTTPNMELADNPHLPPWNTNITDDPEYADVIKQGERAIEGGILPVRIAAGSSGSYFVRNLEGKTVGVFKPKDEEPYGRFNPKWTKWLQKNLCPCCFGRGCLVPNQGYLSEAGASIIDTKLCLNIVPKTRVVRLAADSFNYPAYQRHLMTAKREINESVGRHMHGRRVFQLKGLHPKIGSFQLFVENYIDADVFLKQIEHDPLLQSESAQFQRQFERLVVLDYIIRNTDRNNGNWLVKYEVKKDNERDMLLHALSSPQLQPEKQIESDGESDHINNIPTTITTDETTSAQTTVDIRIAAIDNGLAFPFKHPDEWRTYPFHWAWLPQAKTPFSDEIKSLVLPLLSDMNFVQHELCDEIQRLFSQDKNYERRIVERQLSVMRGQILNLAQAMRDGKSPFQLVQMPGVIVERLTGGTHGSASGHKQFKQNQAMSCTLTSVFASLPRTTRGQPIVLGADPKGKTFLYTNGNSVFIRNIEDPSQCEVYTEHSTAVQCAKYSPSGSYIASADGHGKVRIWGADNKEHLLKNEFQPFSGCVKDLAWTSDNQRIIVGGEGKEKFGHVFSADAGNSVGEISGMTKPINSVDFKSTRPFRAITGSEDNAVSFFEGPPFKWKTTMSDHEKFVHVVRYSPDGEKFASGAADGRVILYDGKTGERLSELGSPTAHSGSIYGLCWDSTSRFILTASGDKTAKIWDITTGSAVQTYTFGTDLRDQQVGCLWSGNNILSVSLSGQITYLDRDGNKPSRIIQGHNKSITALAVARHENQGTRVFSASHDGLVVRWSADGKEMNNVTGDCHTNQVQTLASNSRGLIASIGLDDTLRLLNSSWESYDRMEKLPGQPRDIAVSDLNIVFTVCGSAICMYREQQGVLITHQLPFEATSIAVSPQGTQIAVGGKDNKTHIFSVDGTALNELRVLEQRDAVVRVAYSPDGRFFASADNMKNITCYQLPNFESMSRDMWRYHAATITGLAFSSDGKKLASVAIDTHLMIYQTENITKVTQVKGAHPLNPVTCLAWLDNDTLVTGGNDCCLRKWTVKC</sequence>
<dbReference type="Pfam" id="PF00400">
    <property type="entry name" value="WD40"/>
    <property type="match status" value="6"/>
</dbReference>
<dbReference type="GO" id="GO:0030042">
    <property type="term" value="P:actin filament depolymerization"/>
    <property type="evidence" value="ECO:0007669"/>
    <property type="project" value="TreeGrafter"/>
</dbReference>
<keyword evidence="2" id="KW-0677">Repeat</keyword>
<dbReference type="GO" id="GO:0051015">
    <property type="term" value="F:actin filament binding"/>
    <property type="evidence" value="ECO:0007669"/>
    <property type="project" value="TreeGrafter"/>
</dbReference>
<dbReference type="Proteomes" id="UP000663870">
    <property type="component" value="Unassembled WGS sequence"/>
</dbReference>
<dbReference type="AlphaFoldDB" id="A0A814PJZ6"/>
<dbReference type="SMART" id="SM00320">
    <property type="entry name" value="WD40"/>
    <property type="match status" value="11"/>
</dbReference>
<keyword evidence="1 5" id="KW-0853">WD repeat</keyword>
<accession>A0A814PJZ6</accession>
<dbReference type="InterPro" id="IPR036322">
    <property type="entry name" value="WD40_repeat_dom_sf"/>
</dbReference>
<reference evidence="7" key="1">
    <citation type="submission" date="2021-02" db="EMBL/GenBank/DDBJ databases">
        <authorList>
            <person name="Nowell W R."/>
        </authorList>
    </citation>
    <scope>NUCLEOTIDE SEQUENCE</scope>
</reference>
<dbReference type="Gene3D" id="1.10.1070.20">
    <property type="match status" value="1"/>
</dbReference>
<dbReference type="PROSITE" id="PS50290">
    <property type="entry name" value="PI3_4_KINASE_3"/>
    <property type="match status" value="1"/>
</dbReference>
<feature type="repeat" description="WD" evidence="5">
    <location>
        <begin position="713"/>
        <end position="754"/>
    </location>
</feature>
<dbReference type="PROSITE" id="PS50294">
    <property type="entry name" value="WD_REPEATS_REGION"/>
    <property type="match status" value="3"/>
</dbReference>
<keyword evidence="8" id="KW-1185">Reference proteome</keyword>
<feature type="repeat" description="WD" evidence="5">
    <location>
        <begin position="798"/>
        <end position="842"/>
    </location>
</feature>
<dbReference type="PROSITE" id="PS00678">
    <property type="entry name" value="WD_REPEATS_1"/>
    <property type="match status" value="1"/>
</dbReference>
<dbReference type="SUPFAM" id="SSF50978">
    <property type="entry name" value="WD40 repeat-like"/>
    <property type="match status" value="2"/>
</dbReference>
<evidence type="ECO:0000256" key="5">
    <source>
        <dbReference type="PROSITE-ProRule" id="PRU00221"/>
    </source>
</evidence>
<dbReference type="InterPro" id="IPR001680">
    <property type="entry name" value="WD40_rpt"/>
</dbReference>
<dbReference type="EMBL" id="CAJNOL010000536">
    <property type="protein sequence ID" value="CAF1107052.1"/>
    <property type="molecule type" value="Genomic_DNA"/>
</dbReference>
<dbReference type="GO" id="GO:0030833">
    <property type="term" value="P:regulation of actin filament polymerization"/>
    <property type="evidence" value="ECO:0007669"/>
    <property type="project" value="UniProtKB-ARBA"/>
</dbReference>
<evidence type="ECO:0000313" key="7">
    <source>
        <dbReference type="EMBL" id="CAF1107052.1"/>
    </source>
</evidence>
<dbReference type="GO" id="GO:0030834">
    <property type="term" value="P:regulation of actin filament depolymerization"/>
    <property type="evidence" value="ECO:0007669"/>
    <property type="project" value="UniProtKB-ARBA"/>
</dbReference>
<dbReference type="Pfam" id="PF00454">
    <property type="entry name" value="PI3_PI4_kinase"/>
    <property type="match status" value="1"/>
</dbReference>
<dbReference type="CDD" id="cd00200">
    <property type="entry name" value="WD40"/>
    <property type="match status" value="1"/>
</dbReference>